<keyword evidence="2" id="KW-1185">Reference proteome</keyword>
<proteinExistence type="predicted"/>
<protein>
    <submittedName>
        <fullName evidence="1">Uncharacterized protein</fullName>
    </submittedName>
</protein>
<gene>
    <name evidence="1" type="ORF">OHN36_20960</name>
</gene>
<organism evidence="1 2">
    <name type="scientific">Streptomyces griseoaurantiacus</name>
    <dbReference type="NCBI Taxonomy" id="68213"/>
    <lineage>
        <taxon>Bacteria</taxon>
        <taxon>Bacillati</taxon>
        <taxon>Actinomycetota</taxon>
        <taxon>Actinomycetes</taxon>
        <taxon>Kitasatosporales</taxon>
        <taxon>Streptomycetaceae</taxon>
        <taxon>Streptomyces</taxon>
        <taxon>Streptomyces aurantiacus group</taxon>
    </lineage>
</organism>
<reference evidence="1" key="1">
    <citation type="submission" date="2022-10" db="EMBL/GenBank/DDBJ databases">
        <title>The complete genomes of actinobacterial strains from the NBC collection.</title>
        <authorList>
            <person name="Joergensen T.S."/>
            <person name="Alvarez Arevalo M."/>
            <person name="Sterndorff E.B."/>
            <person name="Faurdal D."/>
            <person name="Vuksanovic O."/>
            <person name="Mourched A.-S."/>
            <person name="Charusanti P."/>
            <person name="Shaw S."/>
            <person name="Blin K."/>
            <person name="Weber T."/>
        </authorList>
    </citation>
    <scope>NUCLEOTIDE SEQUENCE</scope>
    <source>
        <strain evidence="1">NBC_00489</strain>
    </source>
</reference>
<dbReference type="Proteomes" id="UP001432161">
    <property type="component" value="Chromosome"/>
</dbReference>
<evidence type="ECO:0000313" key="1">
    <source>
        <dbReference type="EMBL" id="WUR39452.1"/>
    </source>
</evidence>
<accession>A0ABZ1V4E7</accession>
<sequence length="64" mass="6768">MDASAGFVRDLIGSILYQLEKLTIAIPALRDPALAIGVLGHETRVHGIGLQDTGGLFENGGDHR</sequence>
<name>A0ABZ1V4E7_9ACTN</name>
<dbReference type="EMBL" id="CP108330">
    <property type="protein sequence ID" value="WUR39452.1"/>
    <property type="molecule type" value="Genomic_DNA"/>
</dbReference>
<evidence type="ECO:0000313" key="2">
    <source>
        <dbReference type="Proteomes" id="UP001432161"/>
    </source>
</evidence>